<comment type="caution">
    <text evidence="3">The sequence shown here is derived from an EMBL/GenBank/DDBJ whole genome shotgun (WGS) entry which is preliminary data.</text>
</comment>
<dbReference type="GO" id="GO:0009223">
    <property type="term" value="P:pyrimidine deoxyribonucleotide catabolic process"/>
    <property type="evidence" value="ECO:0007669"/>
    <property type="project" value="TreeGrafter"/>
</dbReference>
<evidence type="ECO:0000256" key="1">
    <source>
        <dbReference type="ARBA" id="ARBA00009589"/>
    </source>
</evidence>
<name>A0A420VPZ5_9SPHI</name>
<proteinExistence type="inferred from homology"/>
<dbReference type="InterPro" id="IPR036412">
    <property type="entry name" value="HAD-like_sf"/>
</dbReference>
<gene>
    <name evidence="3" type="ORF">D7322_27495</name>
</gene>
<dbReference type="Gene3D" id="3.40.50.1000">
    <property type="entry name" value="HAD superfamily/HAD-like"/>
    <property type="match status" value="1"/>
</dbReference>
<dbReference type="Proteomes" id="UP000282423">
    <property type="component" value="Unassembled WGS sequence"/>
</dbReference>
<reference evidence="3 4" key="1">
    <citation type="submission" date="2018-10" db="EMBL/GenBank/DDBJ databases">
        <title>Sphingobacterium sp. M05W1-28.</title>
        <authorList>
            <person name="Cai H."/>
        </authorList>
    </citation>
    <scope>NUCLEOTIDE SEQUENCE [LARGE SCALE GENOMIC DNA]</scope>
    <source>
        <strain evidence="3 4">M05W1-28</strain>
    </source>
</reference>
<feature type="active site" description="Proton donor" evidence="2">
    <location>
        <position position="12"/>
    </location>
</feature>
<dbReference type="InterPro" id="IPR010708">
    <property type="entry name" value="5'(3')-deoxyribonucleotidase"/>
</dbReference>
<dbReference type="Pfam" id="PF06941">
    <property type="entry name" value="NT5C"/>
    <property type="match status" value="1"/>
</dbReference>
<dbReference type="Gene3D" id="1.10.40.40">
    <property type="entry name" value="Deoxyribonucleotidase, domain 2"/>
    <property type="match status" value="1"/>
</dbReference>
<evidence type="ECO:0000256" key="2">
    <source>
        <dbReference type="PIRSR" id="PIRSR610708-1"/>
    </source>
</evidence>
<keyword evidence="4" id="KW-1185">Reference proteome</keyword>
<evidence type="ECO:0000313" key="4">
    <source>
        <dbReference type="Proteomes" id="UP000282423"/>
    </source>
</evidence>
<evidence type="ECO:0000313" key="3">
    <source>
        <dbReference type="EMBL" id="RKO68385.1"/>
    </source>
</evidence>
<dbReference type="AlphaFoldDB" id="A0A420VPZ5"/>
<dbReference type="InterPro" id="IPR023214">
    <property type="entry name" value="HAD_sf"/>
</dbReference>
<accession>A0A420VPZ5</accession>
<feature type="active site" description="Nucleophile" evidence="2">
    <location>
        <position position="10"/>
    </location>
</feature>
<organism evidence="3 4">
    <name type="scientific">Sphingobacterium puteale</name>
    <dbReference type="NCBI Taxonomy" id="2420510"/>
    <lineage>
        <taxon>Bacteria</taxon>
        <taxon>Pseudomonadati</taxon>
        <taxon>Bacteroidota</taxon>
        <taxon>Sphingobacteriia</taxon>
        <taxon>Sphingobacteriales</taxon>
        <taxon>Sphingobacteriaceae</taxon>
        <taxon>Sphingobacterium</taxon>
    </lineage>
</organism>
<dbReference type="GO" id="GO:0008253">
    <property type="term" value="F:5'-nucleotidase activity"/>
    <property type="evidence" value="ECO:0007669"/>
    <property type="project" value="InterPro"/>
</dbReference>
<comment type="similarity">
    <text evidence="1">Belongs to the 5'(3')-deoxyribonucleotidase family.</text>
</comment>
<dbReference type="PANTHER" id="PTHR16504:SF4">
    <property type="entry name" value="5'(3')-DEOXYRIBONUCLEOTIDASE"/>
    <property type="match status" value="1"/>
</dbReference>
<dbReference type="SFLD" id="SFLDG01146">
    <property type="entry name" value="C1.2.2"/>
    <property type="match status" value="1"/>
</dbReference>
<dbReference type="PANTHER" id="PTHR16504">
    <property type="entry name" value="5'(3')-DEOXYRIBONUCLEOTIDASE"/>
    <property type="match status" value="1"/>
</dbReference>
<sequence>MMIKKTISIDMDGVLADIQRHYLSHYFEETGIRINENDIVGLKEADCLPDQTAVLRYLHTPGFFRSIPVAQDAQDVVKELQNYYEIFVVSAAMEFPNSLLEKREWLQEYFPFISWKNIVFCGNKGIIDTDFLIDDHLKNLDSFSGKGLMFNTFHNVNEHRFERLKNWTDAHRFFVADLQNKMFN</sequence>
<dbReference type="EMBL" id="RBWS01000033">
    <property type="protein sequence ID" value="RKO68385.1"/>
    <property type="molecule type" value="Genomic_DNA"/>
</dbReference>
<dbReference type="OrthoDB" id="278110at2"/>
<dbReference type="SFLD" id="SFLDG01126">
    <property type="entry name" value="C1.2:_Nucleotidase_Like"/>
    <property type="match status" value="1"/>
</dbReference>
<dbReference type="SFLD" id="SFLDS00003">
    <property type="entry name" value="Haloacid_Dehalogenase"/>
    <property type="match status" value="1"/>
</dbReference>
<protein>
    <submittedName>
        <fullName evidence="3">5'(3')-deoxyribonucleotidase</fullName>
    </submittedName>
</protein>
<dbReference type="SUPFAM" id="SSF56784">
    <property type="entry name" value="HAD-like"/>
    <property type="match status" value="1"/>
</dbReference>